<sequence length="651" mass="69525">MFPVPRGGLPPQQIAEVGEEVGIGSGVAEGHLQRVGEAVREDRAGSRPGGVEAAEQIDHRRATADAGGGDEVRSRLFRGAGQRRRTGGDDPMGGAAGDDDDVARRQMQFSAVHDEQTLALEEDVERYSLRAGSDDVHPRTCAESAVSLENGFELGIAQYFADRVHVILSRRKQTQRSLFGLIQDWDARCMTTNSHSLTADVVVIGFGKGGKTAAHVLAEAGKRIILVEQDENMYGGTCPNVGCVPSKMLVHYSSARRLEDDKQEFFAQSVAGVKALTSAFRAGNFDSLNGQNGAVVLTGTARFLDDHSVVVGEGRDAITVTATTVLINTGSEPLLPALPGLAESAHLVSGTDLIQKDRLPSRLVIIGGGYLGLEFADIYRHFGTDVTVLEAGDRFLAREDPDIADAVTGILEGDGIELVTAARVIAVRDNENGAVISYEKDGRTFEVAADAILPATGRRPAIDNLDLAAAGIEVTQRGAVKVDDQLRTTQPHIFALGDVNGGPQFTYVSLDDARIVLDQLLGEGTRRVSDRVAVPHTLFITPPLATVGLTETEARAQGLNITVSRENVADIVAMPRAYTVEETRGLMKFIVDADTDTILGAALLSIDAQEIINLVSLAVRHGITATQLRNSIYTHPSSTEALNEVFDKVIS</sequence>
<evidence type="ECO:0000313" key="9">
    <source>
        <dbReference type="Proteomes" id="UP001321486"/>
    </source>
</evidence>
<evidence type="ECO:0000259" key="7">
    <source>
        <dbReference type="Pfam" id="PF07992"/>
    </source>
</evidence>
<dbReference type="Proteomes" id="UP001321486">
    <property type="component" value="Chromosome"/>
</dbReference>
<dbReference type="Gene3D" id="3.50.50.60">
    <property type="entry name" value="FAD/NAD(P)-binding domain"/>
    <property type="match status" value="2"/>
</dbReference>
<dbReference type="PANTHER" id="PTHR43014">
    <property type="entry name" value="MERCURIC REDUCTASE"/>
    <property type="match status" value="1"/>
</dbReference>
<evidence type="ECO:0008006" key="10">
    <source>
        <dbReference type="Google" id="ProtNLM"/>
    </source>
</evidence>
<dbReference type="InterPro" id="IPR004099">
    <property type="entry name" value="Pyr_nucl-diS_OxRdtase_dimer"/>
</dbReference>
<reference evidence="9" key="1">
    <citation type="journal article" date="2019" name="Int. J. Syst. Evol. Microbiol.">
        <title>The Global Catalogue of Microorganisms (GCM) 10K type strain sequencing project: providing services to taxonomists for standard genome sequencing and annotation.</title>
        <authorList>
            <consortium name="The Broad Institute Genomics Platform"/>
            <consortium name="The Broad Institute Genome Sequencing Center for Infectious Disease"/>
            <person name="Wu L."/>
            <person name="Ma J."/>
        </authorList>
    </citation>
    <scope>NUCLEOTIDE SEQUENCE [LARGE SCALE GENOMIC DNA]</scope>
    <source>
        <strain evidence="9">NBRC 108728</strain>
    </source>
</reference>
<accession>A0ABM8GJY9</accession>
<feature type="region of interest" description="Disordered" evidence="5">
    <location>
        <begin position="38"/>
        <end position="99"/>
    </location>
</feature>
<dbReference type="PANTHER" id="PTHR43014:SF4">
    <property type="entry name" value="PYRIDINE NUCLEOTIDE-DISULFIDE OXIDOREDUCTASE RCLA-RELATED"/>
    <property type="match status" value="1"/>
</dbReference>
<keyword evidence="3" id="KW-0285">Flavoprotein</keyword>
<proteinExistence type="inferred from homology"/>
<dbReference type="InterPro" id="IPR001100">
    <property type="entry name" value="Pyr_nuc-diS_OxRdtase"/>
</dbReference>
<dbReference type="PIRSF" id="PIRSF000350">
    <property type="entry name" value="Mercury_reductase_MerA"/>
    <property type="match status" value="1"/>
</dbReference>
<evidence type="ECO:0000256" key="1">
    <source>
        <dbReference type="ARBA" id="ARBA00001974"/>
    </source>
</evidence>
<evidence type="ECO:0000256" key="3">
    <source>
        <dbReference type="ARBA" id="ARBA00022630"/>
    </source>
</evidence>
<protein>
    <recommendedName>
        <fullName evidence="10">Pyridine nucleotide-disulfide oxidoreductase</fullName>
    </recommendedName>
</protein>
<dbReference type="InterPro" id="IPR036188">
    <property type="entry name" value="FAD/NAD-bd_sf"/>
</dbReference>
<keyword evidence="4" id="KW-0274">FAD</keyword>
<gene>
    <name evidence="8" type="ORF">GCM10025867_09560</name>
</gene>
<feature type="domain" description="FAD/NAD(P)-binding" evidence="7">
    <location>
        <begin position="200"/>
        <end position="512"/>
    </location>
</feature>
<dbReference type="Gene3D" id="3.30.390.30">
    <property type="match status" value="1"/>
</dbReference>
<comment type="cofactor">
    <cofactor evidence="1">
        <name>FAD</name>
        <dbReference type="ChEBI" id="CHEBI:57692"/>
    </cofactor>
</comment>
<dbReference type="PRINTS" id="PR00411">
    <property type="entry name" value="PNDRDTASEI"/>
</dbReference>
<keyword evidence="9" id="KW-1185">Reference proteome</keyword>
<evidence type="ECO:0000256" key="5">
    <source>
        <dbReference type="SAM" id="MobiDB-lite"/>
    </source>
</evidence>
<dbReference type="InterPro" id="IPR023753">
    <property type="entry name" value="FAD/NAD-binding_dom"/>
</dbReference>
<dbReference type="Pfam" id="PF07992">
    <property type="entry name" value="Pyr_redox_2"/>
    <property type="match status" value="1"/>
</dbReference>
<evidence type="ECO:0000259" key="6">
    <source>
        <dbReference type="Pfam" id="PF02852"/>
    </source>
</evidence>
<dbReference type="PRINTS" id="PR00368">
    <property type="entry name" value="FADPNR"/>
</dbReference>
<feature type="domain" description="Pyridine nucleotide-disulphide oxidoreductase dimerisation" evidence="6">
    <location>
        <begin position="534"/>
        <end position="644"/>
    </location>
</feature>
<dbReference type="SUPFAM" id="SSF55424">
    <property type="entry name" value="FAD/NAD-linked reductases, dimerisation (C-terminal) domain"/>
    <property type="match status" value="1"/>
</dbReference>
<comment type="similarity">
    <text evidence="2">Belongs to the class-I pyridine nucleotide-disulfide oxidoreductase family.</text>
</comment>
<evidence type="ECO:0000256" key="2">
    <source>
        <dbReference type="ARBA" id="ARBA00007532"/>
    </source>
</evidence>
<evidence type="ECO:0000256" key="4">
    <source>
        <dbReference type="ARBA" id="ARBA00022827"/>
    </source>
</evidence>
<dbReference type="Pfam" id="PF02852">
    <property type="entry name" value="Pyr_redox_dim"/>
    <property type="match status" value="1"/>
</dbReference>
<evidence type="ECO:0000313" key="8">
    <source>
        <dbReference type="EMBL" id="BDZ48715.1"/>
    </source>
</evidence>
<dbReference type="InterPro" id="IPR016156">
    <property type="entry name" value="FAD/NAD-linked_Rdtase_dimer_sf"/>
</dbReference>
<name>A0ABM8GJY9_9MICO</name>
<organism evidence="8 9">
    <name type="scientific">Frondihabitans sucicola</name>
    <dbReference type="NCBI Taxonomy" id="1268041"/>
    <lineage>
        <taxon>Bacteria</taxon>
        <taxon>Bacillati</taxon>
        <taxon>Actinomycetota</taxon>
        <taxon>Actinomycetes</taxon>
        <taxon>Micrococcales</taxon>
        <taxon>Microbacteriaceae</taxon>
        <taxon>Frondihabitans</taxon>
    </lineage>
</organism>
<dbReference type="EMBL" id="AP027732">
    <property type="protein sequence ID" value="BDZ48715.1"/>
    <property type="molecule type" value="Genomic_DNA"/>
</dbReference>
<dbReference type="SUPFAM" id="SSF51905">
    <property type="entry name" value="FAD/NAD(P)-binding domain"/>
    <property type="match status" value="1"/>
</dbReference>